<dbReference type="Pfam" id="PF00226">
    <property type="entry name" value="DnaJ"/>
    <property type="match status" value="1"/>
</dbReference>
<dbReference type="PRINTS" id="PR00625">
    <property type="entry name" value="JDOMAIN"/>
</dbReference>
<dbReference type="Gramene" id="Kaladp0076s0244.1.v1.1">
    <property type="protein sequence ID" value="Kaladp0076s0244.1.v1.1.CDS.1"/>
    <property type="gene ID" value="Kaladp0076s0244.v1.1"/>
</dbReference>
<evidence type="ECO:0000256" key="1">
    <source>
        <dbReference type="SAM" id="MobiDB-lite"/>
    </source>
</evidence>
<dbReference type="CDD" id="cd06257">
    <property type="entry name" value="DnaJ"/>
    <property type="match status" value="1"/>
</dbReference>
<accession>A0A7N0UNL2</accession>
<dbReference type="SUPFAM" id="SSF46565">
    <property type="entry name" value="Chaperone J-domain"/>
    <property type="match status" value="1"/>
</dbReference>
<dbReference type="InterPro" id="IPR024593">
    <property type="entry name" value="DUF3444"/>
</dbReference>
<keyword evidence="4" id="KW-1185">Reference proteome</keyword>
<name>A0A7N0UNL2_KALFE</name>
<feature type="compositionally biased region" description="Polar residues" evidence="1">
    <location>
        <begin position="172"/>
        <end position="193"/>
    </location>
</feature>
<evidence type="ECO:0000313" key="3">
    <source>
        <dbReference type="EnsemblPlants" id="Kaladp0076s0244.1.v1.1.CDS.1"/>
    </source>
</evidence>
<feature type="compositionally biased region" description="Basic and acidic residues" evidence="1">
    <location>
        <begin position="289"/>
        <end position="304"/>
    </location>
</feature>
<evidence type="ECO:0000313" key="4">
    <source>
        <dbReference type="Proteomes" id="UP000594263"/>
    </source>
</evidence>
<dbReference type="AlphaFoldDB" id="A0A7N0UNL2"/>
<dbReference type="PANTHER" id="PTHR45089:SF24">
    <property type="entry name" value="DNAJ HEAT SHOCK N-TERMINAL DOMAIN-CONTAINING PROTEIN"/>
    <property type="match status" value="1"/>
</dbReference>
<sequence>MDGTQEEAIRTRKMAERKLQRKDYAGAQRIALRAQQIFPELENITRILAVCYVHCASEQKIAGDELDWYGILQIEQTADASLIKKQYRKLALLLHPDKNKYSGAESAFKLIGEAQRVLSDPVQRLRYDTKRRAGVGSKSVFNPQKKTRNSSTGTQRVSQSVTRRHTMPLPTDMNSHQEPRQSTQPRPSSNHNTSFSTCPYCKMRHQVSIPNSCHSCKKPFVSQETYTQTKTRVDQSACGEQDFPSQTGSASCKKPQQNMGGEPVHSPSRHAHPIMNPPKISKNRGHNIMNDKRKRSEISKSSKSFIMDDREEGTLGDKVECGQNIDLCGEGPHKRYIRQKISSFVKMAKDSVTSRNDSQTVPLKSNVCCMNLQAGCGTNLWNSNHDLNQRQANPSCPNVQEIFKSYPSNEDGREEESAPKVECSDCQDVKYNDFDKIRGEKGFTAGQVWALYHPFDAMPRLYATVKAVYRTKFKLRMVWLEPDPYNEVGVEMGNRDFPRTWGEFAEGHSDIMDNLLAFSHQMIWEKDGKNMYKIYPRKGEAWAVFKNWNTNKACNSMKKGACKFQLVEVLSGYVEGRGVSVVYLGKVKGFTSIFCPVDSDEGKTSFEIAPEEMSRFSHKIPSFQMPGKEKKGIPRGSIELDVAAIPPGIEVLSVPDLFRVQTENCDPLSSDSTPITSTGFSSSESHFPNTRDGDSNANENPEAKLHSFEVYKSNEKFQVGQVWAFYGETGLPRHYARIKSIVSSAAFQLEVNRLIPCPDQDGRSKWNDRRMPHGCGKFKLSRAKPEFLCPADFSHHLSTVSRGKMCTFFIFPRHGEVWALYKNWNANMCFSKVRHCEYDIVEVLGCDDLAIEVLLLQRVSGFGSVFKCKVNHQSNITWRIPRTEFLRFSHHIPAFQHANEKKGLQSDLWELDPQAILSSN</sequence>
<feature type="region of interest" description="Disordered" evidence="1">
    <location>
        <begin position="133"/>
        <end position="193"/>
    </location>
</feature>
<dbReference type="Pfam" id="PF11926">
    <property type="entry name" value="DUF3444"/>
    <property type="match status" value="2"/>
</dbReference>
<dbReference type="PANTHER" id="PTHR45089">
    <property type="entry name" value="DNAJ HEAT SHOCK AMINO-TERMINAL DOMAIN PROTEIN-RELATED"/>
    <property type="match status" value="1"/>
</dbReference>
<feature type="compositionally biased region" description="Polar residues" evidence="1">
    <location>
        <begin position="139"/>
        <end position="161"/>
    </location>
</feature>
<dbReference type="EnsemblPlants" id="Kaladp0076s0244.1.v1.1">
    <property type="protein sequence ID" value="Kaladp0076s0244.1.v1.1.CDS.1"/>
    <property type="gene ID" value="Kaladp0076s0244.v1.1"/>
</dbReference>
<dbReference type="PROSITE" id="PS50076">
    <property type="entry name" value="DNAJ_2"/>
    <property type="match status" value="1"/>
</dbReference>
<reference evidence="3" key="1">
    <citation type="submission" date="2021-01" db="UniProtKB">
        <authorList>
            <consortium name="EnsemblPlants"/>
        </authorList>
    </citation>
    <scope>IDENTIFICATION</scope>
</reference>
<organism evidence="3 4">
    <name type="scientific">Kalanchoe fedtschenkoi</name>
    <name type="common">Lavender scallops</name>
    <name type="synonym">South American air plant</name>
    <dbReference type="NCBI Taxonomy" id="63787"/>
    <lineage>
        <taxon>Eukaryota</taxon>
        <taxon>Viridiplantae</taxon>
        <taxon>Streptophyta</taxon>
        <taxon>Embryophyta</taxon>
        <taxon>Tracheophyta</taxon>
        <taxon>Spermatophyta</taxon>
        <taxon>Magnoliopsida</taxon>
        <taxon>eudicotyledons</taxon>
        <taxon>Gunneridae</taxon>
        <taxon>Pentapetalae</taxon>
        <taxon>Saxifragales</taxon>
        <taxon>Crassulaceae</taxon>
        <taxon>Kalanchoe</taxon>
    </lineage>
</organism>
<dbReference type="Gene3D" id="1.10.287.110">
    <property type="entry name" value="DnaJ domain"/>
    <property type="match status" value="1"/>
</dbReference>
<evidence type="ECO:0000259" key="2">
    <source>
        <dbReference type="PROSITE" id="PS50076"/>
    </source>
</evidence>
<dbReference type="OMA" id="MSINRDE"/>
<feature type="compositionally biased region" description="Polar residues" evidence="1">
    <location>
        <begin position="668"/>
        <end position="688"/>
    </location>
</feature>
<dbReference type="InterPro" id="IPR001623">
    <property type="entry name" value="DnaJ_domain"/>
</dbReference>
<feature type="domain" description="J" evidence="2">
    <location>
        <begin position="67"/>
        <end position="131"/>
    </location>
</feature>
<dbReference type="Proteomes" id="UP000594263">
    <property type="component" value="Unplaced"/>
</dbReference>
<protein>
    <recommendedName>
        <fullName evidence="2">J domain-containing protein</fullName>
    </recommendedName>
</protein>
<dbReference type="InterPro" id="IPR036869">
    <property type="entry name" value="J_dom_sf"/>
</dbReference>
<proteinExistence type="predicted"/>
<feature type="compositionally biased region" description="Polar residues" evidence="1">
    <location>
        <begin position="243"/>
        <end position="259"/>
    </location>
</feature>
<feature type="region of interest" description="Disordered" evidence="1">
    <location>
        <begin position="668"/>
        <end position="700"/>
    </location>
</feature>
<feature type="region of interest" description="Disordered" evidence="1">
    <location>
        <begin position="235"/>
        <end position="304"/>
    </location>
</feature>
<dbReference type="SMART" id="SM00271">
    <property type="entry name" value="DnaJ"/>
    <property type="match status" value="1"/>
</dbReference>